<dbReference type="PANTHER" id="PTHR46383">
    <property type="entry name" value="ASPARTATE AMINOTRANSFERASE"/>
    <property type="match status" value="1"/>
</dbReference>
<reference evidence="9 10" key="1">
    <citation type="submission" date="2013-09" db="EMBL/GenBank/DDBJ databases">
        <title>Genome sequencing of Phaeobacter antarcticus sp. nov. SM1211.</title>
        <authorList>
            <person name="Zhang X.-Y."/>
            <person name="Liu C."/>
            <person name="Chen X.-L."/>
            <person name="Xie B.-B."/>
            <person name="Qin Q.-L."/>
            <person name="Rong J.-C."/>
            <person name="Zhang Y.-Z."/>
        </authorList>
    </citation>
    <scope>NUCLEOTIDE SEQUENCE [LARGE SCALE GENOMIC DNA]</scope>
    <source>
        <strain evidence="9 10">SM1211</strain>
    </source>
</reference>
<dbReference type="EC" id="2.6.1.1" evidence="3"/>
<evidence type="ECO:0000313" key="9">
    <source>
        <dbReference type="EMBL" id="PIL19616.1"/>
    </source>
</evidence>
<accession>A0A2G8RDF6</accession>
<dbReference type="CDD" id="cd00609">
    <property type="entry name" value="AAT_like"/>
    <property type="match status" value="1"/>
</dbReference>
<dbReference type="InterPro" id="IPR050596">
    <property type="entry name" value="AspAT/PAT-like"/>
</dbReference>
<comment type="similarity">
    <text evidence="2">Belongs to the class-I pyridoxal-phosphate-dependent aminotransferase family.</text>
</comment>
<dbReference type="AlphaFoldDB" id="A0A2G8RDF6"/>
<keyword evidence="4 9" id="KW-0032">Aminotransferase</keyword>
<evidence type="ECO:0000256" key="6">
    <source>
        <dbReference type="ARBA" id="ARBA00022898"/>
    </source>
</evidence>
<evidence type="ECO:0000256" key="3">
    <source>
        <dbReference type="ARBA" id="ARBA00012753"/>
    </source>
</evidence>
<keyword evidence="10" id="KW-1185">Reference proteome</keyword>
<evidence type="ECO:0000256" key="1">
    <source>
        <dbReference type="ARBA" id="ARBA00001933"/>
    </source>
</evidence>
<feature type="domain" description="Aminotransferase class I/classII large" evidence="8">
    <location>
        <begin position="35"/>
        <end position="382"/>
    </location>
</feature>
<evidence type="ECO:0000256" key="5">
    <source>
        <dbReference type="ARBA" id="ARBA00022679"/>
    </source>
</evidence>
<gene>
    <name evidence="9" type="ORF">P775_13915</name>
</gene>
<dbReference type="SUPFAM" id="SSF53383">
    <property type="entry name" value="PLP-dependent transferases"/>
    <property type="match status" value="1"/>
</dbReference>
<dbReference type="InterPro" id="IPR004839">
    <property type="entry name" value="Aminotransferase_I/II_large"/>
</dbReference>
<dbReference type="Pfam" id="PF00155">
    <property type="entry name" value="Aminotran_1_2"/>
    <property type="match status" value="1"/>
</dbReference>
<evidence type="ECO:0000256" key="2">
    <source>
        <dbReference type="ARBA" id="ARBA00007441"/>
    </source>
</evidence>
<name>A0A2G8RDF6_9RHOB</name>
<protein>
    <recommendedName>
        <fullName evidence="3">aspartate transaminase</fullName>
        <ecNumber evidence="3">2.6.1.1</ecNumber>
    </recommendedName>
</protein>
<dbReference type="GO" id="GO:0004069">
    <property type="term" value="F:L-aspartate:2-oxoglutarate aminotransferase activity"/>
    <property type="evidence" value="ECO:0007669"/>
    <property type="project" value="UniProtKB-EC"/>
</dbReference>
<dbReference type="GO" id="GO:0030170">
    <property type="term" value="F:pyridoxal phosphate binding"/>
    <property type="evidence" value="ECO:0007669"/>
    <property type="project" value="InterPro"/>
</dbReference>
<dbReference type="InterPro" id="IPR015424">
    <property type="entry name" value="PyrdxlP-dep_Trfase"/>
</dbReference>
<evidence type="ECO:0000256" key="7">
    <source>
        <dbReference type="ARBA" id="ARBA00049185"/>
    </source>
</evidence>
<organism evidence="9 10">
    <name type="scientific">Puniceibacterium antarcticum</name>
    <dbReference type="NCBI Taxonomy" id="1206336"/>
    <lineage>
        <taxon>Bacteria</taxon>
        <taxon>Pseudomonadati</taxon>
        <taxon>Pseudomonadota</taxon>
        <taxon>Alphaproteobacteria</taxon>
        <taxon>Rhodobacterales</taxon>
        <taxon>Paracoccaceae</taxon>
        <taxon>Puniceibacterium</taxon>
    </lineage>
</organism>
<sequence>MTMRYAAITDRLYDLGGDKWAVHNAARDRIAAGEDIIELTIGEPDITTDPALVETCITSLRAGRTRYSNGRGEANLVEALVQTYAPRMPDISAENVLCFPGTQTALFAVFQALVGAGDGVLIGDPYYATYQGVVEAPGAHVQPVPLRMDKGFILQPEDVEAAITPQSRVLLLNTPHNPTGAVLDRDTLEKLGEICRAYDLWIVCDEVYEELIFEGSFASPLEIASLQERTVVVSSISKSHAATGFRSGWSIGPVDFSRRLLPISETMLFGNQPFIADMTEAALLGHYDTAARLREALGRRARLVHEAVTNIPALSAALPQGGMFQMIDVSGSGMDGETFAWRLLEEQGVAVMPGVAFGDTGVALIRVALTVPDAVLSEAVRRMSALCEAEAKSLIKRTA</sequence>
<comment type="catalytic activity">
    <reaction evidence="7">
        <text>L-aspartate + 2-oxoglutarate = oxaloacetate + L-glutamate</text>
        <dbReference type="Rhea" id="RHEA:21824"/>
        <dbReference type="ChEBI" id="CHEBI:16452"/>
        <dbReference type="ChEBI" id="CHEBI:16810"/>
        <dbReference type="ChEBI" id="CHEBI:29985"/>
        <dbReference type="ChEBI" id="CHEBI:29991"/>
        <dbReference type="EC" id="2.6.1.1"/>
    </reaction>
</comment>
<keyword evidence="5 9" id="KW-0808">Transferase</keyword>
<dbReference type="PANTHER" id="PTHR46383:SF1">
    <property type="entry name" value="ASPARTATE AMINOTRANSFERASE"/>
    <property type="match status" value="1"/>
</dbReference>
<keyword evidence="6" id="KW-0663">Pyridoxal phosphate</keyword>
<dbReference type="EMBL" id="AWWI01000096">
    <property type="protein sequence ID" value="PIL19616.1"/>
    <property type="molecule type" value="Genomic_DNA"/>
</dbReference>
<evidence type="ECO:0000259" key="8">
    <source>
        <dbReference type="Pfam" id="PF00155"/>
    </source>
</evidence>
<dbReference type="InterPro" id="IPR015422">
    <property type="entry name" value="PyrdxlP-dep_Trfase_small"/>
</dbReference>
<dbReference type="Gene3D" id="3.90.1150.10">
    <property type="entry name" value="Aspartate Aminotransferase, domain 1"/>
    <property type="match status" value="1"/>
</dbReference>
<evidence type="ECO:0000313" key="10">
    <source>
        <dbReference type="Proteomes" id="UP000231259"/>
    </source>
</evidence>
<evidence type="ECO:0000256" key="4">
    <source>
        <dbReference type="ARBA" id="ARBA00022576"/>
    </source>
</evidence>
<dbReference type="Proteomes" id="UP000231259">
    <property type="component" value="Unassembled WGS sequence"/>
</dbReference>
<comment type="cofactor">
    <cofactor evidence="1">
        <name>pyridoxal 5'-phosphate</name>
        <dbReference type="ChEBI" id="CHEBI:597326"/>
    </cofactor>
</comment>
<dbReference type="Gene3D" id="3.40.640.10">
    <property type="entry name" value="Type I PLP-dependent aspartate aminotransferase-like (Major domain)"/>
    <property type="match status" value="1"/>
</dbReference>
<proteinExistence type="inferred from homology"/>
<dbReference type="GO" id="GO:0006520">
    <property type="term" value="P:amino acid metabolic process"/>
    <property type="evidence" value="ECO:0007669"/>
    <property type="project" value="InterPro"/>
</dbReference>
<comment type="caution">
    <text evidence="9">The sequence shown here is derived from an EMBL/GenBank/DDBJ whole genome shotgun (WGS) entry which is preliminary data.</text>
</comment>
<dbReference type="InterPro" id="IPR015421">
    <property type="entry name" value="PyrdxlP-dep_Trfase_major"/>
</dbReference>